<evidence type="ECO:0000313" key="2">
    <source>
        <dbReference type="EMBL" id="RMC92165.1"/>
    </source>
</evidence>
<comment type="caution">
    <text evidence="2">The sequence shown here is derived from an EMBL/GenBank/DDBJ whole genome shotgun (WGS) entry which is preliminary data.</text>
</comment>
<dbReference type="RefSeq" id="WP_013239176.1">
    <property type="nucleotide sequence ID" value="NZ_CP110420.1"/>
</dbReference>
<reference evidence="2 3" key="1">
    <citation type="submission" date="2018-10" db="EMBL/GenBank/DDBJ databases">
        <title>Genome-centric metagenomics revealed C2 chemical producing, CO utilizing Clostridium with novel acetogenic gene cluster.</title>
        <authorList>
            <person name="Kang H."/>
            <person name="Park B."/>
            <person name="Choi I.G."/>
            <person name="Chang I.S."/>
        </authorList>
    </citation>
    <scope>NUCLEOTIDE SEQUENCE [LARGE SCALE GENOMIC DNA]</scope>
    <source>
        <strain evidence="2 3">H21-9</strain>
    </source>
</reference>
<feature type="coiled-coil region" evidence="1">
    <location>
        <begin position="44"/>
        <end position="71"/>
    </location>
</feature>
<gene>
    <name evidence="2" type="ORF">D9O40_21110</name>
</gene>
<sequence>MDKVYTLILKYIKKIKKSIIFGMQNLNLFFDKKKTIDTAYKPMLDEKLKEVKDLKDKLNVMQNNNASFEKQIKHLRGSMMKKEKLIKNLQDIISQRQN</sequence>
<evidence type="ECO:0000256" key="1">
    <source>
        <dbReference type="SAM" id="Coils"/>
    </source>
</evidence>
<dbReference type="AlphaFoldDB" id="A0A3M0S157"/>
<proteinExistence type="predicted"/>
<name>A0A3M0S157_9CLOT</name>
<dbReference type="Proteomes" id="UP000277999">
    <property type="component" value="Unassembled WGS sequence"/>
</dbReference>
<evidence type="ECO:0000313" key="3">
    <source>
        <dbReference type="Proteomes" id="UP000277999"/>
    </source>
</evidence>
<protein>
    <submittedName>
        <fullName evidence="2">Uncharacterized protein</fullName>
    </submittedName>
</protein>
<dbReference type="EMBL" id="RFAQ01000115">
    <property type="protein sequence ID" value="RMC92165.1"/>
    <property type="molecule type" value="Genomic_DNA"/>
</dbReference>
<keyword evidence="1" id="KW-0175">Coiled coil</keyword>
<organism evidence="2 3">
    <name type="scientific">Clostridium autoethanogenum</name>
    <dbReference type="NCBI Taxonomy" id="84023"/>
    <lineage>
        <taxon>Bacteria</taxon>
        <taxon>Bacillati</taxon>
        <taxon>Bacillota</taxon>
        <taxon>Clostridia</taxon>
        <taxon>Eubacteriales</taxon>
        <taxon>Clostridiaceae</taxon>
        <taxon>Clostridium</taxon>
    </lineage>
</organism>
<accession>A0A3M0S157</accession>